<comment type="caution">
    <text evidence="2">The sequence shown here is derived from an EMBL/GenBank/DDBJ whole genome shotgun (WGS) entry which is preliminary data.</text>
</comment>
<feature type="region of interest" description="Disordered" evidence="1">
    <location>
        <begin position="131"/>
        <end position="193"/>
    </location>
</feature>
<dbReference type="GeneID" id="30155984"/>
<protein>
    <submittedName>
        <fullName evidence="2">Uncharacterized protein</fullName>
    </submittedName>
</protein>
<feature type="compositionally biased region" description="Polar residues" evidence="1">
    <location>
        <begin position="248"/>
        <end position="267"/>
    </location>
</feature>
<dbReference type="EMBL" id="AWGJ01000007">
    <property type="protein sequence ID" value="ODN77504.1"/>
    <property type="molecule type" value="Genomic_DNA"/>
</dbReference>
<keyword evidence="3" id="KW-1185">Reference proteome</keyword>
<proteinExistence type="predicted"/>
<sequence length="317" mass="33954">MPPIAIRFLVPPPARDGRSAHRPHPYIVLDKASLSSPSLPTPPASKRNASSRRSSSTTILNANAPITPSSLSAPKPSSAPPMSSQSRKRKASFALPSPTEQAGGEGKKAKMVLVRMKPDFGTILARCAAYDPTDDGHTVKPTHSSATKTYLHPYSPASDWGNFRSSKLSREEEVREERMMKAKKMGKEEKKTKMEGVMRVKELVKEMKVTMGGGVYVPPAVEEVVVDTPEGTPRPTAAKPGRGKKSLSPASISTRAKSHSPLATETSLVADALADPPKTVPLAAGKVKPGRPKKVTVVEAKERPSRSSGRTKEAEKS</sequence>
<feature type="region of interest" description="Disordered" evidence="1">
    <location>
        <begin position="226"/>
        <end position="317"/>
    </location>
</feature>
<dbReference type="AlphaFoldDB" id="A0A1E3HME6"/>
<evidence type="ECO:0000256" key="1">
    <source>
        <dbReference type="SAM" id="MobiDB-lite"/>
    </source>
</evidence>
<dbReference type="Proteomes" id="UP000094065">
    <property type="component" value="Unassembled WGS sequence"/>
</dbReference>
<reference evidence="2 3" key="1">
    <citation type="submission" date="2016-06" db="EMBL/GenBank/DDBJ databases">
        <title>Evolution of pathogenesis and genome organization in the Tremellales.</title>
        <authorList>
            <person name="Cuomo C."/>
            <person name="Litvintseva A."/>
            <person name="Heitman J."/>
            <person name="Chen Y."/>
            <person name="Sun S."/>
            <person name="Springer D."/>
            <person name="Dromer F."/>
            <person name="Young S."/>
            <person name="Zeng Q."/>
            <person name="Chapman S."/>
            <person name="Gujja S."/>
            <person name="Saif S."/>
            <person name="Birren B."/>
        </authorList>
    </citation>
    <scope>NUCLEOTIDE SEQUENCE [LARGE SCALE GENOMIC DNA]</scope>
    <source>
        <strain evidence="2 3">CBS 6039</strain>
    </source>
</reference>
<evidence type="ECO:0000313" key="3">
    <source>
        <dbReference type="Proteomes" id="UP000094065"/>
    </source>
</evidence>
<name>A0A1E3HME6_9TREE</name>
<dbReference type="OrthoDB" id="2572645at2759"/>
<accession>A0A1E3HME6</accession>
<gene>
    <name evidence="2" type="ORF">L202_04675</name>
</gene>
<feature type="region of interest" description="Disordered" evidence="1">
    <location>
        <begin position="1"/>
        <end position="110"/>
    </location>
</feature>
<organism evidence="2 3">
    <name type="scientific">Cryptococcus amylolentus CBS 6039</name>
    <dbReference type="NCBI Taxonomy" id="1295533"/>
    <lineage>
        <taxon>Eukaryota</taxon>
        <taxon>Fungi</taxon>
        <taxon>Dikarya</taxon>
        <taxon>Basidiomycota</taxon>
        <taxon>Agaricomycotina</taxon>
        <taxon>Tremellomycetes</taxon>
        <taxon>Tremellales</taxon>
        <taxon>Cryptococcaceae</taxon>
        <taxon>Cryptococcus</taxon>
    </lineage>
</organism>
<feature type="compositionally biased region" description="Basic and acidic residues" evidence="1">
    <location>
        <begin position="299"/>
        <end position="317"/>
    </location>
</feature>
<feature type="compositionally biased region" description="Low complexity" evidence="1">
    <location>
        <begin position="68"/>
        <end position="85"/>
    </location>
</feature>
<feature type="compositionally biased region" description="Basic and acidic residues" evidence="1">
    <location>
        <begin position="168"/>
        <end position="193"/>
    </location>
</feature>
<evidence type="ECO:0000313" key="2">
    <source>
        <dbReference type="EMBL" id="ODN77504.1"/>
    </source>
</evidence>
<dbReference type="RefSeq" id="XP_018992740.1">
    <property type="nucleotide sequence ID" value="XM_019138797.1"/>
</dbReference>